<evidence type="ECO:0000256" key="1">
    <source>
        <dbReference type="ARBA" id="ARBA00023125"/>
    </source>
</evidence>
<dbReference type="PANTHER" id="PTHR46797">
    <property type="entry name" value="HTH-TYPE TRANSCRIPTIONAL REGULATOR"/>
    <property type="match status" value="1"/>
</dbReference>
<keyword evidence="1" id="KW-0238">DNA-binding</keyword>
<dbReference type="InterPro" id="IPR050807">
    <property type="entry name" value="TransReg_Diox_bact_type"/>
</dbReference>
<feature type="domain" description="HTH cro/C1-type" evidence="2">
    <location>
        <begin position="14"/>
        <end position="68"/>
    </location>
</feature>
<protein>
    <submittedName>
        <fullName evidence="3">XRE family transcriptional regulator</fullName>
    </submittedName>
</protein>
<dbReference type="CDD" id="cd00093">
    <property type="entry name" value="HTH_XRE"/>
    <property type="match status" value="1"/>
</dbReference>
<dbReference type="PROSITE" id="PS50943">
    <property type="entry name" value="HTH_CROC1"/>
    <property type="match status" value="1"/>
</dbReference>
<evidence type="ECO:0000313" key="4">
    <source>
        <dbReference type="Proteomes" id="UP001209701"/>
    </source>
</evidence>
<dbReference type="InterPro" id="IPR013096">
    <property type="entry name" value="Cupin_2"/>
</dbReference>
<dbReference type="Pfam" id="PF01381">
    <property type="entry name" value="HTH_3"/>
    <property type="match status" value="1"/>
</dbReference>
<dbReference type="Proteomes" id="UP001209701">
    <property type="component" value="Unassembled WGS sequence"/>
</dbReference>
<evidence type="ECO:0000313" key="3">
    <source>
        <dbReference type="EMBL" id="MCV2370724.1"/>
    </source>
</evidence>
<dbReference type="InterPro" id="IPR010982">
    <property type="entry name" value="Lambda_DNA-bd_dom_sf"/>
</dbReference>
<dbReference type="RefSeq" id="WP_263573313.1">
    <property type="nucleotide sequence ID" value="NZ_JAJIRN010000010.1"/>
</dbReference>
<dbReference type="InterPro" id="IPR014710">
    <property type="entry name" value="RmlC-like_jellyroll"/>
</dbReference>
<gene>
    <name evidence="3" type="ORF">LNV07_21780</name>
</gene>
<name>A0ABT2YKZ5_9BURK</name>
<dbReference type="InterPro" id="IPR001387">
    <property type="entry name" value="Cro/C1-type_HTH"/>
</dbReference>
<dbReference type="PANTHER" id="PTHR46797:SF10">
    <property type="entry name" value="BLR1115 PROTEIN"/>
    <property type="match status" value="1"/>
</dbReference>
<proteinExistence type="predicted"/>
<organism evidence="3 4">
    <name type="scientific">Roseateles oligotrophus</name>
    <dbReference type="NCBI Taxonomy" id="1769250"/>
    <lineage>
        <taxon>Bacteria</taxon>
        <taxon>Pseudomonadati</taxon>
        <taxon>Pseudomonadota</taxon>
        <taxon>Betaproteobacteria</taxon>
        <taxon>Burkholderiales</taxon>
        <taxon>Sphaerotilaceae</taxon>
        <taxon>Roseateles</taxon>
    </lineage>
</organism>
<dbReference type="Pfam" id="PF07883">
    <property type="entry name" value="Cupin_2"/>
    <property type="match status" value="1"/>
</dbReference>
<dbReference type="Gene3D" id="1.10.260.40">
    <property type="entry name" value="lambda repressor-like DNA-binding domains"/>
    <property type="match status" value="1"/>
</dbReference>
<reference evidence="3 4" key="1">
    <citation type="submission" date="2021-11" db="EMBL/GenBank/DDBJ databases">
        <authorList>
            <person name="Liang Q."/>
            <person name="Mou H."/>
            <person name="Liu Z."/>
        </authorList>
    </citation>
    <scope>NUCLEOTIDE SEQUENCE [LARGE SCALE GENOMIC DNA]</scope>
    <source>
        <strain evidence="3 4">CHU3</strain>
    </source>
</reference>
<accession>A0ABT2YKZ5</accession>
<dbReference type="Gene3D" id="2.60.120.10">
    <property type="entry name" value="Jelly Rolls"/>
    <property type="match status" value="1"/>
</dbReference>
<dbReference type="CDD" id="cd02209">
    <property type="entry name" value="cupin_XRE_C"/>
    <property type="match status" value="1"/>
</dbReference>
<dbReference type="SUPFAM" id="SSF47413">
    <property type="entry name" value="lambda repressor-like DNA-binding domains"/>
    <property type="match status" value="1"/>
</dbReference>
<dbReference type="InterPro" id="IPR011051">
    <property type="entry name" value="RmlC_Cupin_sf"/>
</dbReference>
<dbReference type="SMART" id="SM00530">
    <property type="entry name" value="HTH_XRE"/>
    <property type="match status" value="1"/>
</dbReference>
<sequence>MESNPVNQHIASRVRALRAACGLSLEALALKTGVSRSTLSLIERAETSPTAALLDKLAAGLGVTLSSLFEDPARRASAPQPLARLAEQPIWVDPLSGYRRRSVSPAGADSPLQIVEVDFPPGARVLMENPPRDFVQHQQIWLLAGAMDIGVGAQTYRLQAGDCLAFRLDQPTQFHNPGSEPARYAVMVVAEAFFRR</sequence>
<comment type="caution">
    <text evidence="3">The sequence shown here is derived from an EMBL/GenBank/DDBJ whole genome shotgun (WGS) entry which is preliminary data.</text>
</comment>
<keyword evidence="4" id="KW-1185">Reference proteome</keyword>
<dbReference type="SUPFAM" id="SSF51182">
    <property type="entry name" value="RmlC-like cupins"/>
    <property type="match status" value="1"/>
</dbReference>
<dbReference type="EMBL" id="JAJIRN010000010">
    <property type="protein sequence ID" value="MCV2370724.1"/>
    <property type="molecule type" value="Genomic_DNA"/>
</dbReference>
<evidence type="ECO:0000259" key="2">
    <source>
        <dbReference type="PROSITE" id="PS50943"/>
    </source>
</evidence>